<reference evidence="1 2" key="1">
    <citation type="submission" date="2016-10" db="EMBL/GenBank/DDBJ databases">
        <authorList>
            <person name="de Groot N.N."/>
        </authorList>
    </citation>
    <scope>NUCLEOTIDE SEQUENCE [LARGE SCALE GENOMIC DNA]</scope>
    <source>
        <strain evidence="1 2">PYCC 4715</strain>
    </source>
</reference>
<gene>
    <name evidence="1" type="ORF">SAMEA4029009_CIC11G00000001891</name>
</gene>
<proteinExistence type="predicted"/>
<evidence type="ECO:0000313" key="2">
    <source>
        <dbReference type="Proteomes" id="UP000182259"/>
    </source>
</evidence>
<accession>A0A1L0BL10</accession>
<evidence type="ECO:0000313" key="1">
    <source>
        <dbReference type="EMBL" id="SGZ51883.1"/>
    </source>
</evidence>
<organism evidence="1 2">
    <name type="scientific">Sungouiella intermedia</name>
    <dbReference type="NCBI Taxonomy" id="45354"/>
    <lineage>
        <taxon>Eukaryota</taxon>
        <taxon>Fungi</taxon>
        <taxon>Dikarya</taxon>
        <taxon>Ascomycota</taxon>
        <taxon>Saccharomycotina</taxon>
        <taxon>Pichiomycetes</taxon>
        <taxon>Metschnikowiaceae</taxon>
        <taxon>Sungouiella</taxon>
    </lineage>
</organism>
<dbReference type="Proteomes" id="UP000182259">
    <property type="component" value="Chromosome II"/>
</dbReference>
<protein>
    <submittedName>
        <fullName evidence="1">CIC11C00000001891</fullName>
    </submittedName>
</protein>
<dbReference type="AlphaFoldDB" id="A0A1L0BL10"/>
<name>A0A1L0BL10_9ASCO</name>
<sequence>MPQKFDQFELPQLIVIIELIDSVELQAKGHEEELEELYQYAIENVPQNVPQDWRNAMKEQGKEIPGTVTQLLKQIRKHIVVKIGQVYIK</sequence>
<dbReference type="EMBL" id="LT635765">
    <property type="protein sequence ID" value="SGZ51883.1"/>
    <property type="molecule type" value="Genomic_DNA"/>
</dbReference>